<dbReference type="Gene3D" id="1.10.150.240">
    <property type="entry name" value="Putative phosphatase, domain 2"/>
    <property type="match status" value="1"/>
</dbReference>
<proteinExistence type="predicted"/>
<dbReference type="EMBL" id="VUNI01000006">
    <property type="protein sequence ID" value="MST74472.1"/>
    <property type="molecule type" value="Genomic_DNA"/>
</dbReference>
<dbReference type="PROSITE" id="PS52034">
    <property type="entry name" value="PEPTIDASE_M32"/>
    <property type="match status" value="1"/>
</dbReference>
<accession>A0A6L5YQW6</accession>
<organism evidence="1 2">
    <name type="scientific">Roseburia porci</name>
    <dbReference type="NCBI Taxonomy" id="2605790"/>
    <lineage>
        <taxon>Bacteria</taxon>
        <taxon>Bacillati</taxon>
        <taxon>Bacillota</taxon>
        <taxon>Clostridia</taxon>
        <taxon>Lachnospirales</taxon>
        <taxon>Lachnospiraceae</taxon>
        <taxon>Roseburia</taxon>
    </lineage>
</organism>
<name>A0A6L5YQW6_9FIRM</name>
<dbReference type="Proteomes" id="UP000474024">
    <property type="component" value="Unassembled WGS sequence"/>
</dbReference>
<gene>
    <name evidence="1" type="ORF">FYJ75_05395</name>
</gene>
<dbReference type="Pfam" id="PF13419">
    <property type="entry name" value="HAD_2"/>
    <property type="match status" value="1"/>
</dbReference>
<dbReference type="SFLD" id="SFLDS00003">
    <property type="entry name" value="Haloacid_Dehalogenase"/>
    <property type="match status" value="1"/>
</dbReference>
<comment type="caution">
    <text evidence="1">The sequence shown here is derived from an EMBL/GenBank/DDBJ whole genome shotgun (WGS) entry which is preliminary data.</text>
</comment>
<reference evidence="1 2" key="1">
    <citation type="submission" date="2019-08" db="EMBL/GenBank/DDBJ databases">
        <title>In-depth cultivation of the pig gut microbiome towards novel bacterial diversity and tailored functional studies.</title>
        <authorList>
            <person name="Wylensek D."/>
            <person name="Hitch T.C.A."/>
            <person name="Clavel T."/>
        </authorList>
    </citation>
    <scope>NUCLEOTIDE SEQUENCE [LARGE SCALE GENOMIC DNA]</scope>
    <source>
        <strain evidence="1 2">MUC/MUC-530-WT-4D</strain>
    </source>
</reference>
<dbReference type="Gene3D" id="3.40.50.1000">
    <property type="entry name" value="HAD superfamily/HAD-like"/>
    <property type="match status" value="1"/>
</dbReference>
<dbReference type="CDD" id="cd06460">
    <property type="entry name" value="M32_Taq"/>
    <property type="match status" value="1"/>
</dbReference>
<dbReference type="Gene3D" id="1.10.1370.30">
    <property type="match status" value="1"/>
</dbReference>
<dbReference type="InterPro" id="IPR001333">
    <property type="entry name" value="Peptidase_M32_Taq"/>
</dbReference>
<dbReference type="PANTHER" id="PTHR34217">
    <property type="entry name" value="METAL-DEPENDENT CARBOXYPEPTIDASE"/>
    <property type="match status" value="1"/>
</dbReference>
<evidence type="ECO:0000313" key="1">
    <source>
        <dbReference type="EMBL" id="MST74472.1"/>
    </source>
</evidence>
<protein>
    <submittedName>
        <fullName evidence="1">HAD-IA family hydrolase</fullName>
    </submittedName>
</protein>
<dbReference type="SFLD" id="SFLDG01129">
    <property type="entry name" value="C1.5:_HAD__Beta-PGM__Phosphata"/>
    <property type="match status" value="1"/>
</dbReference>
<evidence type="ECO:0000313" key="2">
    <source>
        <dbReference type="Proteomes" id="UP000474024"/>
    </source>
</evidence>
<dbReference type="InterPro" id="IPR023198">
    <property type="entry name" value="PGP-like_dom2"/>
</dbReference>
<dbReference type="PANTHER" id="PTHR34217:SF1">
    <property type="entry name" value="CARBOXYPEPTIDASE 1"/>
    <property type="match status" value="1"/>
</dbReference>
<dbReference type="GO" id="GO:0006508">
    <property type="term" value="P:proteolysis"/>
    <property type="evidence" value="ECO:0007669"/>
    <property type="project" value="InterPro"/>
</dbReference>
<dbReference type="AlphaFoldDB" id="A0A6L5YQW6"/>
<dbReference type="NCBIfam" id="TIGR01549">
    <property type="entry name" value="HAD-SF-IA-v1"/>
    <property type="match status" value="1"/>
</dbReference>
<dbReference type="GO" id="GO:0004181">
    <property type="term" value="F:metallocarboxypeptidase activity"/>
    <property type="evidence" value="ECO:0007669"/>
    <property type="project" value="InterPro"/>
</dbReference>
<dbReference type="InterPro" id="IPR036412">
    <property type="entry name" value="HAD-like_sf"/>
</dbReference>
<dbReference type="SUPFAM" id="SSF55486">
    <property type="entry name" value="Metalloproteases ('zincins'), catalytic domain"/>
    <property type="match status" value="1"/>
</dbReference>
<dbReference type="Pfam" id="PF02074">
    <property type="entry name" value="Peptidase_M32"/>
    <property type="match status" value="1"/>
</dbReference>
<dbReference type="InterPro" id="IPR006439">
    <property type="entry name" value="HAD-SF_hydro_IA"/>
</dbReference>
<dbReference type="SUPFAM" id="SSF56784">
    <property type="entry name" value="HAD-like"/>
    <property type="match status" value="1"/>
</dbReference>
<dbReference type="InterPro" id="IPR023214">
    <property type="entry name" value="HAD_sf"/>
</dbReference>
<dbReference type="RefSeq" id="WP_154429437.1">
    <property type="nucleotide sequence ID" value="NZ_VUNI01000006.1"/>
</dbReference>
<dbReference type="InterPro" id="IPR041492">
    <property type="entry name" value="HAD_2"/>
</dbReference>
<sequence length="719" mass="83379">MSRTSEEFLKYLDQMKQYDHVLTLLYWDMRTGTPPKGQDGHIKALTHFSMEQFKLERDPKVEEMLETLSQPDEYKQLKPQIQFTVTRMKEELDKRKRIPEQFYEAFVEEQALSESAWEEAKKADDYSIFAPHLEKMIQMTEQMAGYTDPGKDVYDVLVDKYERGMDTKTIDRLFEDLKAELIPLVKEILAAPQPDEKKFTRSIPKAEQEAACELLLDYIGFQKDAGTMAESEHPFTLNFSQDDVRITNHYYDKNAISALYSAIHEGGHAIFEQNVNPDYEGTKAESCEYMGIHESQSRFYENILGRNKNFWVPIYEKLCACIPEYQDISLNEFYHEINHVRNSLIRTEADEVTYCFHIILRYEIEKEIFRNHVPVDRLPEIWRNKMQEYLGICPKSDAEGILQDMHWSDGSFGYFPSYLLGSIYDGMYLEQIEKELGSVDEILASGEIAKITHWLNEKIHRYGSIREPKEVIQAVCGIEVSAAPLIRYFKKKYRRVYRLEEQPKMGILFDMDGTLWDSAENVAKSWDEVVQECGYTQFHIATEDIKGVMGKTMDVIAELLFPGIEPKERAELLQKCGARENGYLREHGGTLYPEIRKTMEKLKEMGYHLYIVSNCQSGYIEAFLDHYQFHDLVEDIECYGNNLKQKGDNIALLTARNDLSDAVYVGDIQGDYDATMHAGLTFIHAAYGFGQIKEKTAAIEAFTELPQIIPSVLPIEKFK</sequence>
<dbReference type="PRINTS" id="PR00998">
    <property type="entry name" value="CRBOXYPTASET"/>
</dbReference>
<keyword evidence="1" id="KW-0378">Hydrolase</keyword>
<keyword evidence="2" id="KW-1185">Reference proteome</keyword>